<evidence type="ECO:0000313" key="3">
    <source>
        <dbReference type="Proteomes" id="UP001054821"/>
    </source>
</evidence>
<dbReference type="Proteomes" id="UP001054821">
    <property type="component" value="Chromosome 8"/>
</dbReference>
<keyword evidence="3" id="KW-1185">Reference proteome</keyword>
<reference evidence="2 3" key="1">
    <citation type="journal article" date="2022" name="G3 (Bethesda)">
        <title>Whole-genome sequence and methylome profiling of the almond [Prunus dulcis (Mill.) D.A. Webb] cultivar 'Nonpareil'.</title>
        <authorList>
            <person name="D'Amico-Willman K.M."/>
            <person name="Ouma W.Z."/>
            <person name="Meulia T."/>
            <person name="Sideli G.M."/>
            <person name="Gradziel T.M."/>
            <person name="Fresnedo-Ramirez J."/>
        </authorList>
    </citation>
    <scope>NUCLEOTIDE SEQUENCE [LARGE SCALE GENOMIC DNA]</scope>
    <source>
        <strain evidence="2">Clone GOH B32 T37-40</strain>
    </source>
</reference>
<evidence type="ECO:0000313" key="2">
    <source>
        <dbReference type="EMBL" id="KAI5313057.1"/>
    </source>
</evidence>
<organism evidence="2 3">
    <name type="scientific">Prunus dulcis</name>
    <name type="common">Almond</name>
    <name type="synonym">Amygdalus dulcis</name>
    <dbReference type="NCBI Taxonomy" id="3755"/>
    <lineage>
        <taxon>Eukaryota</taxon>
        <taxon>Viridiplantae</taxon>
        <taxon>Streptophyta</taxon>
        <taxon>Embryophyta</taxon>
        <taxon>Tracheophyta</taxon>
        <taxon>Spermatophyta</taxon>
        <taxon>Magnoliopsida</taxon>
        <taxon>eudicotyledons</taxon>
        <taxon>Gunneridae</taxon>
        <taxon>Pentapetalae</taxon>
        <taxon>rosids</taxon>
        <taxon>fabids</taxon>
        <taxon>Rosales</taxon>
        <taxon>Rosaceae</taxon>
        <taxon>Amygdaloideae</taxon>
        <taxon>Amygdaleae</taxon>
        <taxon>Prunus</taxon>
    </lineage>
</organism>
<evidence type="ECO:0000256" key="1">
    <source>
        <dbReference type="SAM" id="MobiDB-lite"/>
    </source>
</evidence>
<feature type="region of interest" description="Disordered" evidence="1">
    <location>
        <begin position="1"/>
        <end position="45"/>
    </location>
</feature>
<comment type="caution">
    <text evidence="2">The sequence shown here is derived from an EMBL/GenBank/DDBJ whole genome shotgun (WGS) entry which is preliminary data.</text>
</comment>
<feature type="compositionally biased region" description="Basic and acidic residues" evidence="1">
    <location>
        <begin position="18"/>
        <end position="34"/>
    </location>
</feature>
<accession>A0AAD4YK49</accession>
<proteinExistence type="predicted"/>
<dbReference type="AlphaFoldDB" id="A0AAD4YK49"/>
<dbReference type="EMBL" id="JAJFAZ020000008">
    <property type="protein sequence ID" value="KAI5313057.1"/>
    <property type="molecule type" value="Genomic_DNA"/>
</dbReference>
<gene>
    <name evidence="2" type="ORF">L3X38_042231</name>
</gene>
<sequence length="82" mass="9654">MTSHLLTEDSPHSAMPTEDSRDSQHHTPREDTSRRKSPRDASLQAEVERLRDSITKMSEKYEHLHCRNAELEHDYRALKQNQ</sequence>
<feature type="compositionally biased region" description="Basic and acidic residues" evidence="1">
    <location>
        <begin position="1"/>
        <end position="11"/>
    </location>
</feature>
<protein>
    <submittedName>
        <fullName evidence="2">Uncharacterized protein</fullName>
    </submittedName>
</protein>
<name>A0AAD4YK49_PRUDU</name>